<organism evidence="3 4">
    <name type="scientific">Brachionus calyciflorus</name>
    <dbReference type="NCBI Taxonomy" id="104777"/>
    <lineage>
        <taxon>Eukaryota</taxon>
        <taxon>Metazoa</taxon>
        <taxon>Spiralia</taxon>
        <taxon>Gnathifera</taxon>
        <taxon>Rotifera</taxon>
        <taxon>Eurotatoria</taxon>
        <taxon>Monogononta</taxon>
        <taxon>Pseudotrocha</taxon>
        <taxon>Ploima</taxon>
        <taxon>Brachionidae</taxon>
        <taxon>Brachionus</taxon>
    </lineage>
</organism>
<dbReference type="GO" id="GO:0006032">
    <property type="term" value="P:chitin catabolic process"/>
    <property type="evidence" value="ECO:0007669"/>
    <property type="project" value="TreeGrafter"/>
</dbReference>
<dbReference type="Proteomes" id="UP000663879">
    <property type="component" value="Unassembled WGS sequence"/>
</dbReference>
<evidence type="ECO:0000259" key="2">
    <source>
        <dbReference type="PROSITE" id="PS51910"/>
    </source>
</evidence>
<evidence type="ECO:0000313" key="3">
    <source>
        <dbReference type="EMBL" id="CAF1037241.1"/>
    </source>
</evidence>
<dbReference type="InterPro" id="IPR050314">
    <property type="entry name" value="Glycosyl_Hydrlase_18"/>
</dbReference>
<evidence type="ECO:0000313" key="4">
    <source>
        <dbReference type="Proteomes" id="UP000663879"/>
    </source>
</evidence>
<accession>A0A814JLQ1</accession>
<keyword evidence="1" id="KW-0732">Signal</keyword>
<dbReference type="EMBL" id="CAJNOC010004916">
    <property type="protein sequence ID" value="CAF1037241.1"/>
    <property type="molecule type" value="Genomic_DNA"/>
</dbReference>
<gene>
    <name evidence="3" type="ORF">OXX778_LOCUS18174</name>
</gene>
<dbReference type="PROSITE" id="PS51910">
    <property type="entry name" value="GH18_2"/>
    <property type="match status" value="1"/>
</dbReference>
<dbReference type="Gene3D" id="3.20.20.80">
    <property type="entry name" value="Glycosidases"/>
    <property type="match status" value="1"/>
</dbReference>
<keyword evidence="4" id="KW-1185">Reference proteome</keyword>
<comment type="caution">
    <text evidence="3">The sequence shown here is derived from an EMBL/GenBank/DDBJ whole genome shotgun (WGS) entry which is preliminary data.</text>
</comment>
<dbReference type="InterPro" id="IPR011583">
    <property type="entry name" value="Chitinase_II/V-like_cat"/>
</dbReference>
<reference evidence="3" key="1">
    <citation type="submission" date="2021-02" db="EMBL/GenBank/DDBJ databases">
        <authorList>
            <person name="Nowell W R."/>
        </authorList>
    </citation>
    <scope>NUCLEOTIDE SEQUENCE</scope>
    <source>
        <strain evidence="3">Ploen Becks lab</strain>
    </source>
</reference>
<dbReference type="OrthoDB" id="76388at2759"/>
<proteinExistence type="predicted"/>
<name>A0A814JLQ1_9BILA</name>
<dbReference type="GO" id="GO:0004568">
    <property type="term" value="F:chitinase activity"/>
    <property type="evidence" value="ECO:0007669"/>
    <property type="project" value="TreeGrafter"/>
</dbReference>
<feature type="domain" description="GH18" evidence="2">
    <location>
        <begin position="18"/>
        <end position="217"/>
    </location>
</feature>
<dbReference type="InterPro" id="IPR001223">
    <property type="entry name" value="Glyco_hydro18_cat"/>
</dbReference>
<protein>
    <recommendedName>
        <fullName evidence="2">GH18 domain-containing protein</fullName>
    </recommendedName>
</protein>
<feature type="signal peptide" evidence="1">
    <location>
        <begin position="1"/>
        <end position="17"/>
    </location>
</feature>
<dbReference type="Pfam" id="PF00704">
    <property type="entry name" value="Glyco_hydro_18"/>
    <property type="match status" value="1"/>
</dbReference>
<dbReference type="InterPro" id="IPR017853">
    <property type="entry name" value="GH"/>
</dbReference>
<dbReference type="PANTHER" id="PTHR11177">
    <property type="entry name" value="CHITINASE"/>
    <property type="match status" value="1"/>
</dbReference>
<dbReference type="SUPFAM" id="SSF51445">
    <property type="entry name" value="(Trans)glycosidases"/>
    <property type="match status" value="1"/>
</dbReference>
<dbReference type="AlphaFoldDB" id="A0A814JLQ1"/>
<dbReference type="SMART" id="SM00636">
    <property type="entry name" value="Glyco_18"/>
    <property type="match status" value="1"/>
</dbReference>
<dbReference type="GO" id="GO:0005975">
    <property type="term" value="P:carbohydrate metabolic process"/>
    <property type="evidence" value="ECO:0007669"/>
    <property type="project" value="InterPro"/>
</dbReference>
<dbReference type="PANTHER" id="PTHR11177:SF317">
    <property type="entry name" value="CHITINASE 12-RELATED"/>
    <property type="match status" value="1"/>
</dbReference>
<dbReference type="GO" id="GO:0008061">
    <property type="term" value="F:chitin binding"/>
    <property type="evidence" value="ECO:0007669"/>
    <property type="project" value="InterPro"/>
</dbReference>
<evidence type="ECO:0000256" key="1">
    <source>
        <dbReference type="SAM" id="SignalP"/>
    </source>
</evidence>
<dbReference type="GO" id="GO:0005576">
    <property type="term" value="C:extracellular region"/>
    <property type="evidence" value="ECO:0007669"/>
    <property type="project" value="TreeGrafter"/>
</dbReference>
<feature type="chain" id="PRO_5032527352" description="GH18 domain-containing protein" evidence="1">
    <location>
        <begin position="18"/>
        <end position="217"/>
    </location>
</feature>
<sequence length="217" mass="24720">MKLFFIILILSIGSIYSERIVCYMSNWAQYRPGNGKFLPTDIDPFLCTHLIYSFAKLVNNKLAPYEWNDDSTEWSKGLYEQTTDLKKVNSNLKILLAVGGWNMGSEPFKSLVSSDSIIDSFVDDTIQFLKKRNFDGLGLTIMPDARNNLSLAKVVDLLFLEQSNMESDYAKVSAGEILSKSSKKQIKKNQNIKCLVDQYDKKRIDLFIEGMSLNLID</sequence>